<dbReference type="EMBL" id="WHVB01000005">
    <property type="protein sequence ID" value="KAF8483013.1"/>
    <property type="molecule type" value="Genomic_DNA"/>
</dbReference>
<dbReference type="GO" id="GO:0005737">
    <property type="term" value="C:cytoplasm"/>
    <property type="evidence" value="ECO:0007669"/>
    <property type="project" value="TreeGrafter"/>
</dbReference>
<evidence type="ECO:0000256" key="1">
    <source>
        <dbReference type="ARBA" id="ARBA00022441"/>
    </source>
</evidence>
<dbReference type="Pfam" id="PF24681">
    <property type="entry name" value="Kelch_KLHDC2_KLHL20_DRC7"/>
    <property type="match status" value="1"/>
</dbReference>
<dbReference type="Pfam" id="PF01344">
    <property type="entry name" value="Kelch_1"/>
    <property type="match status" value="1"/>
</dbReference>
<dbReference type="InterPro" id="IPR011043">
    <property type="entry name" value="Gal_Oxase/kelch_b-propeller"/>
</dbReference>
<keyword evidence="2" id="KW-0677">Repeat</keyword>
<organism evidence="5 6">
    <name type="scientific">Russula ochroleuca</name>
    <dbReference type="NCBI Taxonomy" id="152965"/>
    <lineage>
        <taxon>Eukaryota</taxon>
        <taxon>Fungi</taxon>
        <taxon>Dikarya</taxon>
        <taxon>Basidiomycota</taxon>
        <taxon>Agaricomycotina</taxon>
        <taxon>Agaricomycetes</taxon>
        <taxon>Russulales</taxon>
        <taxon>Russulaceae</taxon>
        <taxon>Russula</taxon>
    </lineage>
</organism>
<comment type="caution">
    <text evidence="5">The sequence shown here is derived from an EMBL/GenBank/DDBJ whole genome shotgun (WGS) entry which is preliminary data.</text>
</comment>
<gene>
    <name evidence="5" type="ORF">DFH94DRAFT_731236</name>
</gene>
<dbReference type="SUPFAM" id="SSF50965">
    <property type="entry name" value="Galactose oxidase, central domain"/>
    <property type="match status" value="1"/>
</dbReference>
<keyword evidence="6" id="KW-1185">Reference proteome</keyword>
<sequence length="762" mass="85515">MMSANDSASRPSPSRLSYTIAGCSEHSNRYVAENIMVDAPKEPNSRWSGQHESPSMKQWILLRLDELSVVDSITFGKHYKQHPCNMKEFKICVGLTMDRMTEVLSSTLKDDSVPETFALRHTNSAGVSFPSRYLKIVPISAYSHSFHISIWFVSISGFSEEGYVKEIEQQHDAHMETMALRHVLKHLRSRRLMAPFKALSACADVQLEHPLVTRLYDSVVSDGNWAEAERVLQLAADEGLFDTFAREAPAQATWTRLSGTSADGDAPRQRGGHAMCIDEAKGRIYLYGGWDGERSLDDFWVYSIGEGRWHVVPRHEGGVWPGRRSCHKMVFDAGTGRIYLLGCLGVSDDDLRETDPTRTRSPGASAGEPRPPTQRADFYAYHTRGDNAGVWELLSANTEASGGPPWIIDHQMVMDTERGRLYICGGRINDWSSEVPKFSGLYGYDVATGAWSQLPPKGMPSLSHALTRRFGHSMVFEPNEHSLYIFGGMEDAERHLYDMHVFNLDTNTSTELFSNFSTSGGPERMFAQRAVIDPAVKEIYVFCGLKRSPTTPIPRLDGEHWVFRYSSRPGTWTRTQPALGQPDSVPHARYAHQVVYDSLLRIAYLHGGNAGRLLESGALGDHIHGDDALVEQRLDDFWSMFLSRPVRKEIVRRGTFRIRCQQFRETCMTVPAVQALRFLQAEVAEVADHASEEGDVLRELLAPLIGRSAASSVTSAPTVTPETFRARREVFQHLMEFFPQEAKEPSADMAEVIDWYEEGGVD</sequence>
<dbReference type="SUPFAM" id="SSF49785">
    <property type="entry name" value="Galactose-binding domain-like"/>
    <property type="match status" value="1"/>
</dbReference>
<dbReference type="AlphaFoldDB" id="A0A9P5N0C4"/>
<dbReference type="InterPro" id="IPR010565">
    <property type="entry name" value="Muskelin_N"/>
</dbReference>
<dbReference type="InterPro" id="IPR015915">
    <property type="entry name" value="Kelch-typ_b-propeller"/>
</dbReference>
<dbReference type="InterPro" id="IPR008979">
    <property type="entry name" value="Galactose-bd-like_sf"/>
</dbReference>
<dbReference type="PANTHER" id="PTHR15526">
    <property type="entry name" value="MUSKELIN"/>
    <property type="match status" value="1"/>
</dbReference>
<evidence type="ECO:0000313" key="6">
    <source>
        <dbReference type="Proteomes" id="UP000759537"/>
    </source>
</evidence>
<dbReference type="InterPro" id="IPR052456">
    <property type="entry name" value="CTLH_complex_component"/>
</dbReference>
<dbReference type="Gene3D" id="2.120.10.80">
    <property type="entry name" value="Kelch-type beta propeller"/>
    <property type="match status" value="2"/>
</dbReference>
<dbReference type="Gene3D" id="2.60.120.260">
    <property type="entry name" value="Galactose-binding domain-like"/>
    <property type="match status" value="1"/>
</dbReference>
<dbReference type="PANTHER" id="PTHR15526:SF5">
    <property type="entry name" value="MUSKELIN"/>
    <property type="match status" value="1"/>
</dbReference>
<feature type="region of interest" description="Disordered" evidence="3">
    <location>
        <begin position="351"/>
        <end position="374"/>
    </location>
</feature>
<accession>A0A9P5N0C4</accession>
<evidence type="ECO:0000259" key="4">
    <source>
        <dbReference type="Pfam" id="PF06588"/>
    </source>
</evidence>
<proteinExistence type="predicted"/>
<dbReference type="OrthoDB" id="10052615at2759"/>
<dbReference type="Proteomes" id="UP000759537">
    <property type="component" value="Unassembled WGS sequence"/>
</dbReference>
<reference evidence="5" key="1">
    <citation type="submission" date="2019-10" db="EMBL/GenBank/DDBJ databases">
        <authorList>
            <consortium name="DOE Joint Genome Institute"/>
            <person name="Kuo A."/>
            <person name="Miyauchi S."/>
            <person name="Kiss E."/>
            <person name="Drula E."/>
            <person name="Kohler A."/>
            <person name="Sanchez-Garcia M."/>
            <person name="Andreopoulos B."/>
            <person name="Barry K.W."/>
            <person name="Bonito G."/>
            <person name="Buee M."/>
            <person name="Carver A."/>
            <person name="Chen C."/>
            <person name="Cichocki N."/>
            <person name="Clum A."/>
            <person name="Culley D."/>
            <person name="Crous P.W."/>
            <person name="Fauchery L."/>
            <person name="Girlanda M."/>
            <person name="Hayes R."/>
            <person name="Keri Z."/>
            <person name="LaButti K."/>
            <person name="Lipzen A."/>
            <person name="Lombard V."/>
            <person name="Magnuson J."/>
            <person name="Maillard F."/>
            <person name="Morin E."/>
            <person name="Murat C."/>
            <person name="Nolan M."/>
            <person name="Ohm R."/>
            <person name="Pangilinan J."/>
            <person name="Pereira M."/>
            <person name="Perotto S."/>
            <person name="Peter M."/>
            <person name="Riley R."/>
            <person name="Sitrit Y."/>
            <person name="Stielow B."/>
            <person name="Szollosi G."/>
            <person name="Zifcakova L."/>
            <person name="Stursova M."/>
            <person name="Spatafora J.W."/>
            <person name="Tedersoo L."/>
            <person name="Vaario L.-M."/>
            <person name="Yamada A."/>
            <person name="Yan M."/>
            <person name="Wang P."/>
            <person name="Xu J."/>
            <person name="Bruns T."/>
            <person name="Baldrian P."/>
            <person name="Vilgalys R."/>
            <person name="Henrissat B."/>
            <person name="Grigoriev I.V."/>
            <person name="Hibbett D."/>
            <person name="Nagy L.G."/>
            <person name="Martin F.M."/>
        </authorList>
    </citation>
    <scope>NUCLEOTIDE SEQUENCE</scope>
    <source>
        <strain evidence="5">Prilba</strain>
    </source>
</reference>
<protein>
    <submittedName>
        <fullName evidence="5">Muskelin N-terminus-domain-containing protein</fullName>
    </submittedName>
</protein>
<evidence type="ECO:0000256" key="2">
    <source>
        <dbReference type="ARBA" id="ARBA00022737"/>
    </source>
</evidence>
<feature type="domain" description="Muskelin N-terminal" evidence="4">
    <location>
        <begin position="14"/>
        <end position="210"/>
    </location>
</feature>
<dbReference type="InterPro" id="IPR006652">
    <property type="entry name" value="Kelch_1"/>
</dbReference>
<reference evidence="5" key="2">
    <citation type="journal article" date="2020" name="Nat. Commun.">
        <title>Large-scale genome sequencing of mycorrhizal fungi provides insights into the early evolution of symbiotic traits.</title>
        <authorList>
            <person name="Miyauchi S."/>
            <person name="Kiss E."/>
            <person name="Kuo A."/>
            <person name="Drula E."/>
            <person name="Kohler A."/>
            <person name="Sanchez-Garcia M."/>
            <person name="Morin E."/>
            <person name="Andreopoulos B."/>
            <person name="Barry K.W."/>
            <person name="Bonito G."/>
            <person name="Buee M."/>
            <person name="Carver A."/>
            <person name="Chen C."/>
            <person name="Cichocki N."/>
            <person name="Clum A."/>
            <person name="Culley D."/>
            <person name="Crous P.W."/>
            <person name="Fauchery L."/>
            <person name="Girlanda M."/>
            <person name="Hayes R.D."/>
            <person name="Keri Z."/>
            <person name="LaButti K."/>
            <person name="Lipzen A."/>
            <person name="Lombard V."/>
            <person name="Magnuson J."/>
            <person name="Maillard F."/>
            <person name="Murat C."/>
            <person name="Nolan M."/>
            <person name="Ohm R.A."/>
            <person name="Pangilinan J."/>
            <person name="Pereira M.F."/>
            <person name="Perotto S."/>
            <person name="Peter M."/>
            <person name="Pfister S."/>
            <person name="Riley R."/>
            <person name="Sitrit Y."/>
            <person name="Stielow J.B."/>
            <person name="Szollosi G."/>
            <person name="Zifcakova L."/>
            <person name="Stursova M."/>
            <person name="Spatafora J.W."/>
            <person name="Tedersoo L."/>
            <person name="Vaario L.M."/>
            <person name="Yamada A."/>
            <person name="Yan M."/>
            <person name="Wang P."/>
            <person name="Xu J."/>
            <person name="Bruns T."/>
            <person name="Baldrian P."/>
            <person name="Vilgalys R."/>
            <person name="Dunand C."/>
            <person name="Henrissat B."/>
            <person name="Grigoriev I.V."/>
            <person name="Hibbett D."/>
            <person name="Nagy L.G."/>
            <person name="Martin F.M."/>
        </authorList>
    </citation>
    <scope>NUCLEOTIDE SEQUENCE</scope>
    <source>
        <strain evidence="5">Prilba</strain>
    </source>
</reference>
<keyword evidence="1" id="KW-0880">Kelch repeat</keyword>
<name>A0A9P5N0C4_9AGAM</name>
<evidence type="ECO:0000313" key="5">
    <source>
        <dbReference type="EMBL" id="KAF8483013.1"/>
    </source>
</evidence>
<dbReference type="Pfam" id="PF06588">
    <property type="entry name" value="Muskelin_N"/>
    <property type="match status" value="1"/>
</dbReference>
<evidence type="ECO:0000256" key="3">
    <source>
        <dbReference type="SAM" id="MobiDB-lite"/>
    </source>
</evidence>